<feature type="domain" description="Diacylglycerol glucosyltransferase N-terminal" evidence="6">
    <location>
        <begin position="25"/>
        <end position="190"/>
    </location>
</feature>
<dbReference type="InterPro" id="IPR007235">
    <property type="entry name" value="Glyco_trans_28_C"/>
</dbReference>
<evidence type="ECO:0000256" key="2">
    <source>
        <dbReference type="ARBA" id="ARBA00006962"/>
    </source>
</evidence>
<dbReference type="Pfam" id="PF04101">
    <property type="entry name" value="Glyco_tran_28_C"/>
    <property type="match status" value="1"/>
</dbReference>
<dbReference type="GO" id="GO:0016758">
    <property type="term" value="F:hexosyltransferase activity"/>
    <property type="evidence" value="ECO:0007669"/>
    <property type="project" value="InterPro"/>
</dbReference>
<organism evidence="7 8">
    <name type="scientific">Deinococcus aerius</name>
    <dbReference type="NCBI Taxonomy" id="200253"/>
    <lineage>
        <taxon>Bacteria</taxon>
        <taxon>Thermotogati</taxon>
        <taxon>Deinococcota</taxon>
        <taxon>Deinococci</taxon>
        <taxon>Deinococcales</taxon>
        <taxon>Deinococcaceae</taxon>
        <taxon>Deinococcus</taxon>
    </lineage>
</organism>
<dbReference type="PANTHER" id="PTHR43025:SF3">
    <property type="entry name" value="MONOGALACTOSYLDIACYLGLYCEROL SYNTHASE 1, CHLOROPLASTIC"/>
    <property type="match status" value="1"/>
</dbReference>
<sequence>MREDTGGQAAPLRTLFVSASIGSGHHQAQLAVQQALQARGVAFEDHQGDAVTYLGPVERRLTVDLYAFELRYAPWLYRGFYQFTDLDHPVNFISSAFSWVGLPGMRSDLERSRPDVVVSSYWAPTALAGTVRRRTGQPFLNALIVTDYRVHRHWVRHEADLVMVASPETAEQMVERGLDSGKVVVTGIPIAPAFRTLMGADRRALRLKHGLDPDVPLILISGGGTGTFRGLGTVLRELSNLGQRVQVLVLAGADGHGVERVGGATVHHLGFTTDFPELLAASDLVVGKAGGLTVAEATTLGIPLVVHEPIPGQEEYNADLLVRHGAALWARERRDVRGAVLRALDPDERGRMSCAARRLGVPDAADRVVAALLQRLGRA</sequence>
<dbReference type="Proteomes" id="UP000236569">
    <property type="component" value="Unassembled WGS sequence"/>
</dbReference>
<evidence type="ECO:0000256" key="1">
    <source>
        <dbReference type="ARBA" id="ARBA00004370"/>
    </source>
</evidence>
<dbReference type="RefSeq" id="WP_165794203.1">
    <property type="nucleotide sequence ID" value="NZ_BFAG01000009.1"/>
</dbReference>
<evidence type="ECO:0000259" key="6">
    <source>
        <dbReference type="Pfam" id="PF06925"/>
    </source>
</evidence>
<evidence type="ECO:0000259" key="5">
    <source>
        <dbReference type="Pfam" id="PF04101"/>
    </source>
</evidence>
<keyword evidence="3" id="KW-0328">Glycosyltransferase</keyword>
<evidence type="ECO:0000313" key="8">
    <source>
        <dbReference type="Proteomes" id="UP000236569"/>
    </source>
</evidence>
<dbReference type="PANTHER" id="PTHR43025">
    <property type="entry name" value="MONOGALACTOSYLDIACYLGLYCEROL SYNTHASE"/>
    <property type="match status" value="1"/>
</dbReference>
<dbReference type="EMBL" id="BFAG01000009">
    <property type="protein sequence ID" value="GBF06563.1"/>
    <property type="molecule type" value="Genomic_DNA"/>
</dbReference>
<keyword evidence="4 7" id="KW-0808">Transferase</keyword>
<comment type="subcellular location">
    <subcellularLocation>
        <location evidence="1">Membrane</location>
    </subcellularLocation>
</comment>
<proteinExistence type="inferred from homology"/>
<comment type="similarity">
    <text evidence="2">Belongs to the glycosyltransferase 28 family.</text>
</comment>
<dbReference type="Gene3D" id="3.40.50.2000">
    <property type="entry name" value="Glycogen Phosphorylase B"/>
    <property type="match status" value="1"/>
</dbReference>
<reference evidence="8" key="1">
    <citation type="submission" date="2018-01" db="EMBL/GenBank/DDBJ databases">
        <title>Draft Genome Sequence of the Radioresistant Bacterium Deinococcus aerius TR0125, Isolated from the Higher Atmosphere above Japan.</title>
        <authorList>
            <person name="Satoh K."/>
            <person name="Arai H."/>
            <person name="Sanzen T."/>
            <person name="Kawaguchi Y."/>
            <person name="Hayashi H."/>
            <person name="Yokobori S."/>
            <person name="Yamagishi A."/>
            <person name="Oono Y."/>
            <person name="Narumi I."/>
        </authorList>
    </citation>
    <scope>NUCLEOTIDE SEQUENCE [LARGE SCALE GENOMIC DNA]</scope>
    <source>
        <strain evidence="8">TR0125</strain>
    </source>
</reference>
<name>A0A2I9CWZ7_9DEIO</name>
<dbReference type="AlphaFoldDB" id="A0A2I9CWZ7"/>
<keyword evidence="8" id="KW-1185">Reference proteome</keyword>
<accession>A0A2I9CWZ7</accession>
<dbReference type="GO" id="GO:0016020">
    <property type="term" value="C:membrane"/>
    <property type="evidence" value="ECO:0007669"/>
    <property type="project" value="UniProtKB-SubCell"/>
</dbReference>
<dbReference type="GO" id="GO:0009247">
    <property type="term" value="P:glycolipid biosynthetic process"/>
    <property type="evidence" value="ECO:0007669"/>
    <property type="project" value="InterPro"/>
</dbReference>
<evidence type="ECO:0000313" key="7">
    <source>
        <dbReference type="EMBL" id="GBF06563.1"/>
    </source>
</evidence>
<evidence type="ECO:0000256" key="4">
    <source>
        <dbReference type="ARBA" id="ARBA00022679"/>
    </source>
</evidence>
<gene>
    <name evidence="7" type="ORF">DAERI_090149</name>
</gene>
<evidence type="ECO:0000256" key="3">
    <source>
        <dbReference type="ARBA" id="ARBA00022676"/>
    </source>
</evidence>
<dbReference type="SUPFAM" id="SSF53756">
    <property type="entry name" value="UDP-Glycosyltransferase/glycogen phosphorylase"/>
    <property type="match status" value="1"/>
</dbReference>
<comment type="caution">
    <text evidence="7">The sequence shown here is derived from an EMBL/GenBank/DDBJ whole genome shotgun (WGS) entry which is preliminary data.</text>
</comment>
<dbReference type="InterPro" id="IPR009695">
    <property type="entry name" value="Diacylglyc_glucosyltr_N"/>
</dbReference>
<dbReference type="Pfam" id="PF06925">
    <property type="entry name" value="MGDG_synth"/>
    <property type="match status" value="1"/>
</dbReference>
<dbReference type="InterPro" id="IPR050519">
    <property type="entry name" value="Glycosyltransf_28_UgtP"/>
</dbReference>
<protein>
    <submittedName>
        <fullName evidence="7">UDP-N-acetylglucosamine:LPS N-acetylglucosamine transferase</fullName>
    </submittedName>
</protein>
<feature type="domain" description="Glycosyl transferase family 28 C-terminal" evidence="5">
    <location>
        <begin position="218"/>
        <end position="334"/>
    </location>
</feature>